<gene>
    <name evidence="2" type="ORF">Pmani_030819</name>
</gene>
<feature type="compositionally biased region" description="Basic and acidic residues" evidence="1">
    <location>
        <begin position="1"/>
        <end position="50"/>
    </location>
</feature>
<sequence length="158" mass="17854">MTGYEERGKDMTGYEERGKDLTGYEERGKDMTGYEERGKDMTGYEERGKDMTGQGRVGGDGSSRRNAAAGAVEGVRWSFLAHVSRRRWPHGGCELLLSPQGHLPNTTPTAAQEYRLIGLCMYHYVTILGVRRRRTHASRTLAADRSVEQLQKFHNKML</sequence>
<evidence type="ECO:0000256" key="1">
    <source>
        <dbReference type="SAM" id="MobiDB-lite"/>
    </source>
</evidence>
<reference evidence="2" key="1">
    <citation type="submission" date="2023-11" db="EMBL/GenBank/DDBJ databases">
        <title>Genome assemblies of two species of porcelain crab, Petrolisthes cinctipes and Petrolisthes manimaculis (Anomura: Porcellanidae).</title>
        <authorList>
            <person name="Angst P."/>
        </authorList>
    </citation>
    <scope>NUCLEOTIDE SEQUENCE</scope>
    <source>
        <strain evidence="2">PB745_02</strain>
        <tissue evidence="2">Gill</tissue>
    </source>
</reference>
<dbReference type="Proteomes" id="UP001292094">
    <property type="component" value="Unassembled WGS sequence"/>
</dbReference>
<protein>
    <submittedName>
        <fullName evidence="2">Uncharacterized protein</fullName>
    </submittedName>
</protein>
<keyword evidence="3" id="KW-1185">Reference proteome</keyword>
<name>A0AAE1NUV3_9EUCA</name>
<organism evidence="2 3">
    <name type="scientific">Petrolisthes manimaculis</name>
    <dbReference type="NCBI Taxonomy" id="1843537"/>
    <lineage>
        <taxon>Eukaryota</taxon>
        <taxon>Metazoa</taxon>
        <taxon>Ecdysozoa</taxon>
        <taxon>Arthropoda</taxon>
        <taxon>Crustacea</taxon>
        <taxon>Multicrustacea</taxon>
        <taxon>Malacostraca</taxon>
        <taxon>Eumalacostraca</taxon>
        <taxon>Eucarida</taxon>
        <taxon>Decapoda</taxon>
        <taxon>Pleocyemata</taxon>
        <taxon>Anomura</taxon>
        <taxon>Galatheoidea</taxon>
        <taxon>Porcellanidae</taxon>
        <taxon>Petrolisthes</taxon>
    </lineage>
</organism>
<dbReference type="AlphaFoldDB" id="A0AAE1NUV3"/>
<accession>A0AAE1NUV3</accession>
<comment type="caution">
    <text evidence="2">The sequence shown here is derived from an EMBL/GenBank/DDBJ whole genome shotgun (WGS) entry which is preliminary data.</text>
</comment>
<dbReference type="EMBL" id="JAWZYT010003786">
    <property type="protein sequence ID" value="KAK4296709.1"/>
    <property type="molecule type" value="Genomic_DNA"/>
</dbReference>
<evidence type="ECO:0000313" key="3">
    <source>
        <dbReference type="Proteomes" id="UP001292094"/>
    </source>
</evidence>
<evidence type="ECO:0000313" key="2">
    <source>
        <dbReference type="EMBL" id="KAK4296709.1"/>
    </source>
</evidence>
<proteinExistence type="predicted"/>
<feature type="region of interest" description="Disordered" evidence="1">
    <location>
        <begin position="1"/>
        <end position="67"/>
    </location>
</feature>